<keyword evidence="3 6" id="KW-1133">Transmembrane helix</keyword>
<keyword evidence="8" id="KW-1185">Reference proteome</keyword>
<reference evidence="7 8" key="1">
    <citation type="submission" date="2021-01" db="EMBL/GenBank/DDBJ databases">
        <title>Genomic Encyclopedia of Type Strains, Phase IV (KMG-IV): sequencing the most valuable type-strain genomes for metagenomic binning, comparative biology and taxonomic classification.</title>
        <authorList>
            <person name="Goeker M."/>
        </authorList>
    </citation>
    <scope>NUCLEOTIDE SEQUENCE [LARGE SCALE GENOMIC DNA]</scope>
    <source>
        <strain evidence="7 8">DSM 25540</strain>
    </source>
</reference>
<feature type="transmembrane region" description="Helical" evidence="6">
    <location>
        <begin position="12"/>
        <end position="38"/>
    </location>
</feature>
<evidence type="ECO:0000313" key="7">
    <source>
        <dbReference type="EMBL" id="MBM7634093.1"/>
    </source>
</evidence>
<dbReference type="InterPro" id="IPR006480">
    <property type="entry name" value="Phage_holin_4_1"/>
</dbReference>
<accession>A0ABS2PH07</accession>
<evidence type="ECO:0000256" key="2">
    <source>
        <dbReference type="ARBA" id="ARBA00022692"/>
    </source>
</evidence>
<evidence type="ECO:0000256" key="1">
    <source>
        <dbReference type="ARBA" id="ARBA00004141"/>
    </source>
</evidence>
<evidence type="ECO:0000256" key="5">
    <source>
        <dbReference type="ARBA" id="ARBA00023600"/>
    </source>
</evidence>
<dbReference type="Pfam" id="PF05105">
    <property type="entry name" value="Phage_holin_4_1"/>
    <property type="match status" value="1"/>
</dbReference>
<comment type="subcellular location">
    <subcellularLocation>
        <location evidence="1">Membrane</location>
        <topology evidence="1">Multi-pass membrane protein</topology>
    </subcellularLocation>
</comment>
<protein>
    <submittedName>
        <fullName evidence="7">Toxin secretion/phage lysis holin</fullName>
    </submittedName>
</protein>
<keyword evidence="4 6" id="KW-0472">Membrane</keyword>
<proteinExistence type="inferred from homology"/>
<organism evidence="7 8">
    <name type="scientific">Geomicrobium sediminis</name>
    <dbReference type="NCBI Taxonomy" id="1347788"/>
    <lineage>
        <taxon>Bacteria</taxon>
        <taxon>Bacillati</taxon>
        <taxon>Bacillota</taxon>
        <taxon>Bacilli</taxon>
        <taxon>Bacillales</taxon>
        <taxon>Geomicrobium</taxon>
    </lineage>
</organism>
<evidence type="ECO:0000256" key="3">
    <source>
        <dbReference type="ARBA" id="ARBA00022989"/>
    </source>
</evidence>
<evidence type="ECO:0000256" key="6">
    <source>
        <dbReference type="SAM" id="Phobius"/>
    </source>
</evidence>
<dbReference type="Proteomes" id="UP000741863">
    <property type="component" value="Unassembled WGS sequence"/>
</dbReference>
<evidence type="ECO:0000256" key="4">
    <source>
        <dbReference type="ARBA" id="ARBA00023136"/>
    </source>
</evidence>
<evidence type="ECO:0000313" key="8">
    <source>
        <dbReference type="Proteomes" id="UP000741863"/>
    </source>
</evidence>
<comment type="caution">
    <text evidence="7">The sequence shown here is derived from an EMBL/GenBank/DDBJ whole genome shotgun (WGS) entry which is preliminary data.</text>
</comment>
<gene>
    <name evidence="7" type="ORF">JOD17_003193</name>
</gene>
<name>A0ABS2PH07_9BACL</name>
<dbReference type="RefSeq" id="WP_204698842.1">
    <property type="nucleotide sequence ID" value="NZ_JAFBEC010000009.1"/>
</dbReference>
<sequence>MEVINNLKPALAVVSVFLSYLFGGWSVLIGALILFITFDYLTGIAAAFYRGELNPRVGFWGIPKKVFIFGVVALAHMIDKVYIDQMGDPLVFGEFEISVMVATIIYYLFNEFISICENLGRMDMNVPLPLAKAMDILRGQSYYEDKRRDNHD</sequence>
<dbReference type="EMBL" id="JAFBEC010000009">
    <property type="protein sequence ID" value="MBM7634093.1"/>
    <property type="molecule type" value="Genomic_DNA"/>
</dbReference>
<comment type="similarity">
    <text evidence="5">Belongs to the bacteriophage holin family. Cp-1 holin subfamily.</text>
</comment>
<dbReference type="NCBIfam" id="TIGR01593">
    <property type="entry name" value="holin_tox_secr"/>
    <property type="match status" value="1"/>
</dbReference>
<feature type="transmembrane region" description="Helical" evidence="6">
    <location>
        <begin position="58"/>
        <end position="78"/>
    </location>
</feature>
<feature type="transmembrane region" description="Helical" evidence="6">
    <location>
        <begin position="90"/>
        <end position="109"/>
    </location>
</feature>
<keyword evidence="2 6" id="KW-0812">Transmembrane</keyword>